<dbReference type="InterPro" id="IPR016024">
    <property type="entry name" value="ARM-type_fold"/>
</dbReference>
<dbReference type="AlphaFoldDB" id="A0AAD4NCS9"/>
<sequence length="815" mass="92790">MVATKKDAVPQISLALTGYSTDNAEEFIQKAFVVDKGQKQIIKKLYQDRDEIAANCSPELALQAVQTQSFLACLEGRKLAAYFLIEILECELFWNTVKTQIQTGKANKVMCQYWGAVILYAWKAAEMNPVEDDAIRKKDVEALIVQDLFYCSVFLPKTYSHKFNWVLDGFLSEDEPTKRFNHMLFRSLLPLIWRNLDAPNENVRTAVSHMLLKFYPLRADDEFVDADYMQKQNDAMLRMLMDDCLPIRVEAAKKIPFHLGLHWKDFPRNLIKNYLDTIVDKLSLDNAAEVRAAAYEGMEGLLKCGPALNATQHALGILAKRGINDKTEKVRLAAFRLLNKLKGHRFIKYFDLVDMDDLLMRLDFEHSNSVQQEIVLLIFKSFSPKTIEGIDFAERYKRIRFMCKKSRNASLHFHRWIYRLKLVTVEQAVRHIRSMIIGVKANIKNLLKDGALPDQTNDDIGDEMTLESLDLTGMTSLFGEQGAVGPVEDEKLMVIKHVLDSAIVLWIAIRPVLYDKYANENQQVIQIMANILQALDPYSNTVLADSALTIATYLPKEKVGRMYGKLLKIVEKGEIDDLYFAHYVEALANWDMNMLLEIVKNGLKKLRNFVARTSGLPVMSTPMRTPALASPARKRSRIIDSDPNELSRPLKLIKTLLASPTTAAHLKQQFGVHLKAFHKALLDIRTAFGELLKSDDWKNVDLKLMLSAYETLTVISLIMTPEEVFLRSSNLHLECGKLSICVLSRLSRILIKLASNAEENPGLDSLKEPIKKAVKRLCTALEFCEEEQEANALIEDKLKPLLTDRNEQDDSDDDL</sequence>
<dbReference type="GO" id="GO:0000070">
    <property type="term" value="P:mitotic sister chromatid segregation"/>
    <property type="evidence" value="ECO:0007669"/>
    <property type="project" value="TreeGrafter"/>
</dbReference>
<gene>
    <name evidence="1" type="ORF">DdX_05794</name>
</gene>
<dbReference type="InterPro" id="IPR024741">
    <property type="entry name" value="Condensin2_G2"/>
</dbReference>
<evidence type="ECO:0000313" key="2">
    <source>
        <dbReference type="Proteomes" id="UP001201812"/>
    </source>
</evidence>
<dbReference type="Gene3D" id="1.25.10.10">
    <property type="entry name" value="Leucine-rich Repeat Variant"/>
    <property type="match status" value="1"/>
</dbReference>
<evidence type="ECO:0000313" key="1">
    <source>
        <dbReference type="EMBL" id="KAI1720405.1"/>
    </source>
</evidence>
<accession>A0AAD4NCS9</accession>
<proteinExistence type="predicted"/>
<dbReference type="GO" id="GO:0005634">
    <property type="term" value="C:nucleus"/>
    <property type="evidence" value="ECO:0007669"/>
    <property type="project" value="InterPro"/>
</dbReference>
<keyword evidence="2" id="KW-1185">Reference proteome</keyword>
<dbReference type="GO" id="GO:0000796">
    <property type="term" value="C:condensin complex"/>
    <property type="evidence" value="ECO:0007669"/>
    <property type="project" value="TreeGrafter"/>
</dbReference>
<name>A0AAD4NCS9_9BILA</name>
<comment type="caution">
    <text evidence="1">The sequence shown here is derived from an EMBL/GenBank/DDBJ whole genome shotgun (WGS) entry which is preliminary data.</text>
</comment>
<reference evidence="1" key="1">
    <citation type="submission" date="2022-01" db="EMBL/GenBank/DDBJ databases">
        <title>Genome Sequence Resource for Two Populations of Ditylenchus destructor, the Migratory Endoparasitic Phytonematode.</title>
        <authorList>
            <person name="Zhang H."/>
            <person name="Lin R."/>
            <person name="Xie B."/>
        </authorList>
    </citation>
    <scope>NUCLEOTIDE SEQUENCE</scope>
    <source>
        <strain evidence="1">BazhouSP</strain>
    </source>
</reference>
<protein>
    <submittedName>
        <fullName evidence="1">Condensin II non structural maintenance of chromosomes subunit domain-containing protein</fullName>
    </submittedName>
</protein>
<dbReference type="PANTHER" id="PTHR16199">
    <property type="entry name" value="CONDENSIN-2 COMPLEX SUBUNIT G2"/>
    <property type="match status" value="1"/>
</dbReference>
<dbReference type="Proteomes" id="UP001201812">
    <property type="component" value="Unassembled WGS sequence"/>
</dbReference>
<organism evidence="1 2">
    <name type="scientific">Ditylenchus destructor</name>
    <dbReference type="NCBI Taxonomy" id="166010"/>
    <lineage>
        <taxon>Eukaryota</taxon>
        <taxon>Metazoa</taxon>
        <taxon>Ecdysozoa</taxon>
        <taxon>Nematoda</taxon>
        <taxon>Chromadorea</taxon>
        <taxon>Rhabditida</taxon>
        <taxon>Tylenchina</taxon>
        <taxon>Tylenchomorpha</taxon>
        <taxon>Sphaerularioidea</taxon>
        <taxon>Anguinidae</taxon>
        <taxon>Anguininae</taxon>
        <taxon>Ditylenchus</taxon>
    </lineage>
</organism>
<dbReference type="PANTHER" id="PTHR16199:SF4">
    <property type="entry name" value="CONDENSIN-2 COMPLEX SUBUNIT G2"/>
    <property type="match status" value="1"/>
</dbReference>
<dbReference type="EMBL" id="JAKKPZ010000006">
    <property type="protein sequence ID" value="KAI1720405.1"/>
    <property type="molecule type" value="Genomic_DNA"/>
</dbReference>
<dbReference type="SUPFAM" id="SSF48371">
    <property type="entry name" value="ARM repeat"/>
    <property type="match status" value="1"/>
</dbReference>
<dbReference type="Pfam" id="PF12422">
    <property type="entry name" value="Condensin2nSMC"/>
    <property type="match status" value="1"/>
</dbReference>
<dbReference type="InterPro" id="IPR011989">
    <property type="entry name" value="ARM-like"/>
</dbReference>